<organism evidence="1 2">
    <name type="scientific">Streptomyces violarus</name>
    <dbReference type="NCBI Taxonomy" id="67380"/>
    <lineage>
        <taxon>Bacteria</taxon>
        <taxon>Bacillati</taxon>
        <taxon>Actinomycetota</taxon>
        <taxon>Actinomycetes</taxon>
        <taxon>Kitasatosporales</taxon>
        <taxon>Streptomycetaceae</taxon>
        <taxon>Streptomyces</taxon>
    </lineage>
</organism>
<dbReference type="AlphaFoldDB" id="A0A7W4ZK14"/>
<protein>
    <recommendedName>
        <fullName evidence="3">DUF3800 domain-containing protein</fullName>
    </recommendedName>
</protein>
<dbReference type="RefSeq" id="WP_184586949.1">
    <property type="nucleotide sequence ID" value="NZ_BMUP01000001.1"/>
</dbReference>
<evidence type="ECO:0008006" key="3">
    <source>
        <dbReference type="Google" id="ProtNLM"/>
    </source>
</evidence>
<dbReference type="EMBL" id="JACHXE010000001">
    <property type="protein sequence ID" value="MBB3073859.1"/>
    <property type="molecule type" value="Genomic_DNA"/>
</dbReference>
<keyword evidence="2" id="KW-1185">Reference proteome</keyword>
<gene>
    <name evidence="1" type="ORF">FHS41_000328</name>
</gene>
<dbReference type="Proteomes" id="UP000572907">
    <property type="component" value="Unassembled WGS sequence"/>
</dbReference>
<evidence type="ECO:0000313" key="1">
    <source>
        <dbReference type="EMBL" id="MBB3073859.1"/>
    </source>
</evidence>
<evidence type="ECO:0000313" key="2">
    <source>
        <dbReference type="Proteomes" id="UP000572907"/>
    </source>
</evidence>
<accession>A0A7W4ZK14</accession>
<reference evidence="1 2" key="1">
    <citation type="submission" date="2020-08" db="EMBL/GenBank/DDBJ databases">
        <title>Genomic Encyclopedia of Type Strains, Phase III (KMG-III): the genomes of soil and plant-associated and newly described type strains.</title>
        <authorList>
            <person name="Whitman W."/>
        </authorList>
    </citation>
    <scope>NUCLEOTIDE SEQUENCE [LARGE SCALE GENOMIC DNA]</scope>
    <source>
        <strain evidence="1 2">CECT 3237</strain>
    </source>
</reference>
<comment type="caution">
    <text evidence="1">The sequence shown here is derived from an EMBL/GenBank/DDBJ whole genome shotgun (WGS) entry which is preliminary data.</text>
</comment>
<sequence length="337" mass="36363">MSGNLADWVRGGPAGPFLEIACDESGSDGENLTGGNTDVFAHASVSLSEASAAAAVREIRDRIRSPAEEYKANHLLREKHRAVLEWLLVPQGPMHGRARVHLMEKTFFVVDRAVGLLLGDPAAAVVLFRAGRRTFGQEGWRAFLEAANQLLRVRNNGEPGAPVEGFYDTVDALRQAHPRTDAGRVLARLAATRSRAVSYRADFLDGPPLIPVLNPLLPAIVRTAALWSGDGREVRLVHDRQNMLTPDRIAWIEEAARRAGAGLAGLRLVVAREDARVQVADFLAGIARKIASDELNGRGDPALTALLRPYVDPASVWGDTRSLALLAAPAAPVTGRR</sequence>
<proteinExistence type="predicted"/>
<name>A0A7W4ZK14_9ACTN</name>